<dbReference type="Proteomes" id="UP000011087">
    <property type="component" value="Unassembled WGS sequence"/>
</dbReference>
<name>A0A0C3U2B9_GUITC</name>
<dbReference type="PANTHER" id="PTHR11002">
    <property type="entry name" value="CARBONIC ANHYDRASE"/>
    <property type="match status" value="1"/>
</dbReference>
<dbReference type="EnsemblProtists" id="EKX50307">
    <property type="protein sequence ID" value="EKX50307"/>
    <property type="gene ID" value="GUITHDRAFT_67241"/>
</dbReference>
<dbReference type="InterPro" id="IPR001765">
    <property type="entry name" value="Carbonic_anhydrase"/>
</dbReference>
<dbReference type="AlphaFoldDB" id="A0A0C3U2B9"/>
<dbReference type="Pfam" id="PF00484">
    <property type="entry name" value="Pro_CA"/>
    <property type="match status" value="1"/>
</dbReference>
<dbReference type="PANTHER" id="PTHR11002:SF76">
    <property type="entry name" value="CARBONIC ANHYDRASE"/>
    <property type="match status" value="1"/>
</dbReference>
<dbReference type="GO" id="GO:0008270">
    <property type="term" value="F:zinc ion binding"/>
    <property type="evidence" value="ECO:0007669"/>
    <property type="project" value="UniProtKB-UniRule"/>
</dbReference>
<comment type="similarity">
    <text evidence="1 8">Belongs to the beta-class carbonic anhydrase family.</text>
</comment>
<reference evidence="9" key="3">
    <citation type="submission" date="2015-06" db="UniProtKB">
        <authorList>
            <consortium name="EnsemblProtists"/>
        </authorList>
    </citation>
    <scope>IDENTIFICATION</scope>
</reference>
<evidence type="ECO:0000256" key="2">
    <source>
        <dbReference type="ARBA" id="ARBA00012925"/>
    </source>
</evidence>
<sequence length="205" mass="23440">MFEKVFEKNKHWARSKRAADPEFFEKLARGQSPSILWIGCSDARVPANVIIGADSGTVFVQRNIANQFLAIDINAQAVLQYAIEFLQVPHIVVCGHYDCGGVRAALRNMNHGSPLENWLRNIRDVWRLHYDEIVQFHGEARVRRLVELNVVEQCLNVYKTASVQKRRWETLQKDGKILPQIHGLVYDVANGELKKLPVKQTLLLS</sequence>
<dbReference type="InterPro" id="IPR015892">
    <property type="entry name" value="Carbonic_anhydrase_CS"/>
</dbReference>
<reference evidence="10" key="1">
    <citation type="journal article" date="2012" name="Nature">
        <title>Algal genomes reveal evolutionary mosaicism and the fate of nucleomorphs.</title>
        <authorList>
            <consortium name="DOE Joint Genome Institute"/>
            <person name="Curtis B.A."/>
            <person name="Tanifuji G."/>
            <person name="Burki F."/>
            <person name="Gruber A."/>
            <person name="Irimia M."/>
            <person name="Maruyama S."/>
            <person name="Arias M.C."/>
            <person name="Ball S.G."/>
            <person name="Gile G.H."/>
            <person name="Hirakawa Y."/>
            <person name="Hopkins J.F."/>
            <person name="Kuo A."/>
            <person name="Rensing S.A."/>
            <person name="Schmutz J."/>
            <person name="Symeonidi A."/>
            <person name="Elias M."/>
            <person name="Eveleigh R.J."/>
            <person name="Herman E.K."/>
            <person name="Klute M.J."/>
            <person name="Nakayama T."/>
            <person name="Obornik M."/>
            <person name="Reyes-Prieto A."/>
            <person name="Armbrust E.V."/>
            <person name="Aves S.J."/>
            <person name="Beiko R.G."/>
            <person name="Coutinho P."/>
            <person name="Dacks J.B."/>
            <person name="Durnford D.G."/>
            <person name="Fast N.M."/>
            <person name="Green B.R."/>
            <person name="Grisdale C.J."/>
            <person name="Hempel F."/>
            <person name="Henrissat B."/>
            <person name="Hoppner M.P."/>
            <person name="Ishida K."/>
            <person name="Kim E."/>
            <person name="Koreny L."/>
            <person name="Kroth P.G."/>
            <person name="Liu Y."/>
            <person name="Malik S.B."/>
            <person name="Maier U.G."/>
            <person name="McRose D."/>
            <person name="Mock T."/>
            <person name="Neilson J.A."/>
            <person name="Onodera N.T."/>
            <person name="Poole A.M."/>
            <person name="Pritham E.J."/>
            <person name="Richards T.A."/>
            <person name="Rocap G."/>
            <person name="Roy S.W."/>
            <person name="Sarai C."/>
            <person name="Schaack S."/>
            <person name="Shirato S."/>
            <person name="Slamovits C.H."/>
            <person name="Spencer D.F."/>
            <person name="Suzuki S."/>
            <person name="Worden A.Z."/>
            <person name="Zauner S."/>
            <person name="Barry K."/>
            <person name="Bell C."/>
            <person name="Bharti A.K."/>
            <person name="Crow J.A."/>
            <person name="Grimwood J."/>
            <person name="Kramer R."/>
            <person name="Lindquist E."/>
            <person name="Lucas S."/>
            <person name="Salamov A."/>
            <person name="McFadden G.I."/>
            <person name="Lane C.E."/>
            <person name="Keeling P.J."/>
            <person name="Gray M.W."/>
            <person name="Grigoriev I.V."/>
            <person name="Archibald J.M."/>
        </authorList>
    </citation>
    <scope>NUCLEOTIDE SEQUENCE</scope>
    <source>
        <strain evidence="10">CCMP2712</strain>
    </source>
</reference>
<dbReference type="GO" id="GO:0004089">
    <property type="term" value="F:carbonate dehydratase activity"/>
    <property type="evidence" value="ECO:0007669"/>
    <property type="project" value="UniProtKB-UniRule"/>
</dbReference>
<evidence type="ECO:0000313" key="9">
    <source>
        <dbReference type="EnsemblProtists" id="EKX50307"/>
    </source>
</evidence>
<dbReference type="PROSITE" id="PS00705">
    <property type="entry name" value="PROK_CO2_ANHYDRASE_2"/>
    <property type="match status" value="1"/>
</dbReference>
<evidence type="ECO:0000256" key="1">
    <source>
        <dbReference type="ARBA" id="ARBA00006217"/>
    </source>
</evidence>
<evidence type="ECO:0000256" key="7">
    <source>
        <dbReference type="PIRSR" id="PIRSR601765-1"/>
    </source>
</evidence>
<evidence type="ECO:0000256" key="4">
    <source>
        <dbReference type="ARBA" id="ARBA00022833"/>
    </source>
</evidence>
<feature type="binding site" evidence="7">
    <location>
        <position position="96"/>
    </location>
    <ligand>
        <name>Zn(2+)</name>
        <dbReference type="ChEBI" id="CHEBI:29105"/>
    </ligand>
</feature>
<feature type="binding site" evidence="7">
    <location>
        <position position="42"/>
    </location>
    <ligand>
        <name>Zn(2+)</name>
        <dbReference type="ChEBI" id="CHEBI:29105"/>
    </ligand>
</feature>
<dbReference type="InterPro" id="IPR036874">
    <property type="entry name" value="Carbonic_anhydrase_sf"/>
</dbReference>
<dbReference type="CDD" id="cd00883">
    <property type="entry name" value="beta_CA_cladeA"/>
    <property type="match status" value="1"/>
</dbReference>
<comment type="cofactor">
    <cofactor evidence="7">
        <name>Zn(2+)</name>
        <dbReference type="ChEBI" id="CHEBI:29105"/>
    </cofactor>
    <text evidence="7">Binds 1 zinc ion per subunit.</text>
</comment>
<proteinExistence type="inferred from homology"/>
<evidence type="ECO:0000256" key="8">
    <source>
        <dbReference type="RuleBase" id="RU003956"/>
    </source>
</evidence>
<accession>A0A0C3U2B9</accession>
<evidence type="ECO:0000256" key="5">
    <source>
        <dbReference type="ARBA" id="ARBA00023239"/>
    </source>
</evidence>
<dbReference type="Gene3D" id="3.40.1050.10">
    <property type="entry name" value="Carbonic anhydrase"/>
    <property type="match status" value="1"/>
</dbReference>
<feature type="binding site" evidence="7">
    <location>
        <position position="40"/>
    </location>
    <ligand>
        <name>Zn(2+)</name>
        <dbReference type="ChEBI" id="CHEBI:29105"/>
    </ligand>
</feature>
<feature type="binding site" evidence="7">
    <location>
        <position position="99"/>
    </location>
    <ligand>
        <name>Zn(2+)</name>
        <dbReference type="ChEBI" id="CHEBI:29105"/>
    </ligand>
</feature>
<protein>
    <recommendedName>
        <fullName evidence="2 8">Carbonic anhydrase</fullName>
        <ecNumber evidence="2 8">4.2.1.1</ecNumber>
    </recommendedName>
    <alternativeName>
        <fullName evidence="8">Carbonate dehydratase</fullName>
    </alternativeName>
</protein>
<evidence type="ECO:0000256" key="6">
    <source>
        <dbReference type="ARBA" id="ARBA00048348"/>
    </source>
</evidence>
<comment type="catalytic activity">
    <reaction evidence="6 8">
        <text>hydrogencarbonate + H(+) = CO2 + H2O</text>
        <dbReference type="Rhea" id="RHEA:10748"/>
        <dbReference type="ChEBI" id="CHEBI:15377"/>
        <dbReference type="ChEBI" id="CHEBI:15378"/>
        <dbReference type="ChEBI" id="CHEBI:16526"/>
        <dbReference type="ChEBI" id="CHEBI:17544"/>
        <dbReference type="EC" id="4.2.1.1"/>
    </reaction>
</comment>
<reference evidence="10" key="2">
    <citation type="submission" date="2012-11" db="EMBL/GenBank/DDBJ databases">
        <authorList>
            <person name="Kuo A."/>
            <person name="Curtis B.A."/>
            <person name="Tanifuji G."/>
            <person name="Burki F."/>
            <person name="Gruber A."/>
            <person name="Irimia M."/>
            <person name="Maruyama S."/>
            <person name="Arias M.C."/>
            <person name="Ball S.G."/>
            <person name="Gile G.H."/>
            <person name="Hirakawa Y."/>
            <person name="Hopkins J.F."/>
            <person name="Rensing S.A."/>
            <person name="Schmutz J."/>
            <person name="Symeonidi A."/>
            <person name="Elias M."/>
            <person name="Eveleigh R.J."/>
            <person name="Herman E.K."/>
            <person name="Klute M.J."/>
            <person name="Nakayama T."/>
            <person name="Obornik M."/>
            <person name="Reyes-Prieto A."/>
            <person name="Armbrust E.V."/>
            <person name="Aves S.J."/>
            <person name="Beiko R.G."/>
            <person name="Coutinho P."/>
            <person name="Dacks J.B."/>
            <person name="Durnford D.G."/>
            <person name="Fast N.M."/>
            <person name="Green B.R."/>
            <person name="Grisdale C."/>
            <person name="Hempe F."/>
            <person name="Henrissat B."/>
            <person name="Hoppner M.P."/>
            <person name="Ishida K.-I."/>
            <person name="Kim E."/>
            <person name="Koreny L."/>
            <person name="Kroth P.G."/>
            <person name="Liu Y."/>
            <person name="Malik S.-B."/>
            <person name="Maier U.G."/>
            <person name="McRose D."/>
            <person name="Mock T."/>
            <person name="Neilson J.A."/>
            <person name="Onodera N.T."/>
            <person name="Poole A.M."/>
            <person name="Pritham E.J."/>
            <person name="Richards T.A."/>
            <person name="Rocap G."/>
            <person name="Roy S.W."/>
            <person name="Sarai C."/>
            <person name="Schaack S."/>
            <person name="Shirato S."/>
            <person name="Slamovits C.H."/>
            <person name="Spencer D.F."/>
            <person name="Suzuki S."/>
            <person name="Worden A.Z."/>
            <person name="Zauner S."/>
            <person name="Barry K."/>
            <person name="Bell C."/>
            <person name="Bharti A.K."/>
            <person name="Crow J.A."/>
            <person name="Grimwood J."/>
            <person name="Kramer R."/>
            <person name="Lindquist E."/>
            <person name="Lucas S."/>
            <person name="Salamov A."/>
            <person name="McFadden G.I."/>
            <person name="Lane C.E."/>
            <person name="Keeling P.J."/>
            <person name="Gray M.W."/>
            <person name="Grigoriev I.V."/>
            <person name="Archibald J.M."/>
        </authorList>
    </citation>
    <scope>NUCLEOTIDE SEQUENCE</scope>
    <source>
        <strain evidence="10">CCMP2712</strain>
    </source>
</reference>
<keyword evidence="5 8" id="KW-0456">Lyase</keyword>
<organism evidence="9 10">
    <name type="scientific">Guillardia theta (strain CCMP2712)</name>
    <name type="common">Cryptophyte</name>
    <dbReference type="NCBI Taxonomy" id="905079"/>
    <lineage>
        <taxon>Eukaryota</taxon>
        <taxon>Cryptophyceae</taxon>
        <taxon>Pyrenomonadales</taxon>
        <taxon>Geminigeraceae</taxon>
        <taxon>Guillardia</taxon>
    </lineage>
</organism>
<dbReference type="SMART" id="SM00947">
    <property type="entry name" value="Pro_CA"/>
    <property type="match status" value="1"/>
</dbReference>
<dbReference type="EC" id="4.2.1.1" evidence="2 8"/>
<keyword evidence="4 7" id="KW-0862">Zinc</keyword>
<dbReference type="OMA" id="NVAWAHE"/>
<keyword evidence="10" id="KW-1185">Reference proteome</keyword>
<comment type="function">
    <text evidence="8">Reversible hydration of carbon dioxide.</text>
</comment>
<keyword evidence="3 7" id="KW-0479">Metal-binding</keyword>
<dbReference type="GO" id="GO:0015976">
    <property type="term" value="P:carbon utilization"/>
    <property type="evidence" value="ECO:0007669"/>
    <property type="project" value="InterPro"/>
</dbReference>
<evidence type="ECO:0000256" key="3">
    <source>
        <dbReference type="ARBA" id="ARBA00022723"/>
    </source>
</evidence>
<evidence type="ECO:0000313" key="10">
    <source>
        <dbReference type="Proteomes" id="UP000011087"/>
    </source>
</evidence>
<dbReference type="SUPFAM" id="SSF53056">
    <property type="entry name" value="beta-carbonic anhydrase, cab"/>
    <property type="match status" value="1"/>
</dbReference>